<dbReference type="Pfam" id="PF10884">
    <property type="entry name" value="DUF2683"/>
    <property type="match status" value="1"/>
</dbReference>
<dbReference type="Proteomes" id="UP000199203">
    <property type="component" value="Unassembled WGS sequence"/>
</dbReference>
<evidence type="ECO:0008006" key="4">
    <source>
        <dbReference type="Google" id="ProtNLM"/>
    </source>
</evidence>
<proteinExistence type="predicted"/>
<dbReference type="EMBL" id="FNBH01000001">
    <property type="protein sequence ID" value="SDE80881.1"/>
    <property type="molecule type" value="Genomic_DNA"/>
</dbReference>
<evidence type="ECO:0000256" key="1">
    <source>
        <dbReference type="SAM" id="MobiDB-lite"/>
    </source>
</evidence>
<dbReference type="STRING" id="454006.SAMN05421825_0264"/>
<protein>
    <recommendedName>
        <fullName evidence="4">30S ribosomal protein S16</fullName>
    </recommendedName>
</protein>
<evidence type="ECO:0000313" key="2">
    <source>
        <dbReference type="EMBL" id="SDE80881.1"/>
    </source>
</evidence>
<organism evidence="2 3">
    <name type="scientific">Epilithonimonas hungarica</name>
    <dbReference type="NCBI Taxonomy" id="454006"/>
    <lineage>
        <taxon>Bacteria</taxon>
        <taxon>Pseudomonadati</taxon>
        <taxon>Bacteroidota</taxon>
        <taxon>Flavobacteriia</taxon>
        <taxon>Flavobacteriales</taxon>
        <taxon>Weeksellaceae</taxon>
        <taxon>Chryseobacterium group</taxon>
        <taxon>Epilithonimonas</taxon>
    </lineage>
</organism>
<feature type="compositionally biased region" description="Basic residues" evidence="1">
    <location>
        <begin position="52"/>
        <end position="63"/>
    </location>
</feature>
<sequence>MESIIVHTKNSMELTALKSVLKDMNIEFEKFHTKNNFHNKKTIQKISDRKDKKITRTPKPKGL</sequence>
<dbReference type="AlphaFoldDB" id="A0A1G7FYD4"/>
<gene>
    <name evidence="2" type="ORF">SAMN05421825_0264</name>
</gene>
<dbReference type="InterPro" id="IPR020271">
    <property type="entry name" value="Uncharacterised_MJ1172"/>
</dbReference>
<accession>A0A1G7FYD4</accession>
<dbReference type="RefSeq" id="WP_027383452.1">
    <property type="nucleotide sequence ID" value="NZ_FNBH01000001.1"/>
</dbReference>
<reference evidence="3" key="1">
    <citation type="submission" date="2016-10" db="EMBL/GenBank/DDBJ databases">
        <authorList>
            <person name="Varghese N."/>
            <person name="Submissions S."/>
        </authorList>
    </citation>
    <scope>NUCLEOTIDE SEQUENCE [LARGE SCALE GENOMIC DNA]</scope>
    <source>
        <strain evidence="3">DSM 19684</strain>
    </source>
</reference>
<evidence type="ECO:0000313" key="3">
    <source>
        <dbReference type="Proteomes" id="UP000199203"/>
    </source>
</evidence>
<keyword evidence="3" id="KW-1185">Reference proteome</keyword>
<feature type="region of interest" description="Disordered" evidence="1">
    <location>
        <begin position="39"/>
        <end position="63"/>
    </location>
</feature>
<name>A0A1G7FYD4_9FLAO</name>